<feature type="transmembrane region" description="Helical" evidence="1">
    <location>
        <begin position="7"/>
        <end position="28"/>
    </location>
</feature>
<gene>
    <name evidence="2" type="ORF">QP116_07965</name>
</gene>
<evidence type="ECO:0000313" key="2">
    <source>
        <dbReference type="EMBL" id="MDK6275663.1"/>
    </source>
</evidence>
<feature type="transmembrane region" description="Helical" evidence="1">
    <location>
        <begin position="34"/>
        <end position="53"/>
    </location>
</feature>
<proteinExistence type="predicted"/>
<accession>A0AAP4C969</accession>
<keyword evidence="1" id="KW-0812">Transmembrane</keyword>
<name>A0AAP4C969_9MICC</name>
<keyword evidence="1" id="KW-1133">Transmembrane helix</keyword>
<organism evidence="2 3">
    <name type="scientific">Pseudoglutamicibacter cumminsii</name>
    <dbReference type="NCBI Taxonomy" id="156979"/>
    <lineage>
        <taxon>Bacteria</taxon>
        <taxon>Bacillati</taxon>
        <taxon>Actinomycetota</taxon>
        <taxon>Actinomycetes</taxon>
        <taxon>Micrococcales</taxon>
        <taxon>Micrococcaceae</taxon>
        <taxon>Pseudoglutamicibacter</taxon>
    </lineage>
</organism>
<dbReference type="AlphaFoldDB" id="A0AAP4C969"/>
<reference evidence="2" key="1">
    <citation type="submission" date="2023-05" db="EMBL/GenBank/DDBJ databases">
        <title>Cataloging the Phylogenetic Diversity of Human Bladder Bacteria.</title>
        <authorList>
            <person name="Du J."/>
        </authorList>
    </citation>
    <scope>NUCLEOTIDE SEQUENCE</scope>
    <source>
        <strain evidence="2">UMB9978</strain>
    </source>
</reference>
<keyword evidence="1" id="KW-0472">Membrane</keyword>
<feature type="transmembrane region" description="Helical" evidence="1">
    <location>
        <begin position="86"/>
        <end position="110"/>
    </location>
</feature>
<sequence length="120" mass="12854">MNRKSICALLFAPAVYHVFLLVLIVSSALPPRGVVLTVWGVSLVIPFIAAALMARDKTTYAPGLVATVAVLAVLRCALFTAEQFLYDAYFVTPADLVLAVTLAVIGIVMVRKRESIPHAA</sequence>
<dbReference type="RefSeq" id="WP_285333406.1">
    <property type="nucleotide sequence ID" value="NZ_JASODW010000010.1"/>
</dbReference>
<dbReference type="Proteomes" id="UP001240483">
    <property type="component" value="Unassembled WGS sequence"/>
</dbReference>
<feature type="transmembrane region" description="Helical" evidence="1">
    <location>
        <begin position="60"/>
        <end position="80"/>
    </location>
</feature>
<dbReference type="EMBL" id="JASODW010000010">
    <property type="protein sequence ID" value="MDK6275663.1"/>
    <property type="molecule type" value="Genomic_DNA"/>
</dbReference>
<comment type="caution">
    <text evidence="2">The sequence shown here is derived from an EMBL/GenBank/DDBJ whole genome shotgun (WGS) entry which is preliminary data.</text>
</comment>
<evidence type="ECO:0000313" key="3">
    <source>
        <dbReference type="Proteomes" id="UP001240483"/>
    </source>
</evidence>
<evidence type="ECO:0000256" key="1">
    <source>
        <dbReference type="SAM" id="Phobius"/>
    </source>
</evidence>
<protein>
    <submittedName>
        <fullName evidence="2">Uncharacterized protein</fullName>
    </submittedName>
</protein>